<dbReference type="InterPro" id="IPR001789">
    <property type="entry name" value="Sig_transdc_resp-reg_receiver"/>
</dbReference>
<dbReference type="PANTHER" id="PTHR44591">
    <property type="entry name" value="STRESS RESPONSE REGULATOR PROTEIN 1"/>
    <property type="match status" value="1"/>
</dbReference>
<evidence type="ECO:0000313" key="4">
    <source>
        <dbReference type="EMBL" id="SHF33248.1"/>
    </source>
</evidence>
<dbReference type="SUPFAM" id="SSF52172">
    <property type="entry name" value="CheY-like"/>
    <property type="match status" value="1"/>
</dbReference>
<feature type="modified residue" description="4-aspartylphosphate" evidence="2">
    <location>
        <position position="54"/>
    </location>
</feature>
<organism evidence="4 5">
    <name type="scientific">Chryseobacterium takakiae</name>
    <dbReference type="NCBI Taxonomy" id="1302685"/>
    <lineage>
        <taxon>Bacteria</taxon>
        <taxon>Pseudomonadati</taxon>
        <taxon>Bacteroidota</taxon>
        <taxon>Flavobacteriia</taxon>
        <taxon>Flavobacteriales</taxon>
        <taxon>Weeksellaceae</taxon>
        <taxon>Chryseobacterium group</taxon>
        <taxon>Chryseobacterium</taxon>
    </lineage>
</organism>
<keyword evidence="1 2" id="KW-0597">Phosphoprotein</keyword>
<evidence type="ECO:0000259" key="3">
    <source>
        <dbReference type="PROSITE" id="PS50110"/>
    </source>
</evidence>
<evidence type="ECO:0000256" key="2">
    <source>
        <dbReference type="PROSITE-ProRule" id="PRU00169"/>
    </source>
</evidence>
<dbReference type="Gene3D" id="3.40.50.2300">
    <property type="match status" value="1"/>
</dbReference>
<dbReference type="EMBL" id="FQVO01000015">
    <property type="protein sequence ID" value="SHF33248.1"/>
    <property type="molecule type" value="Genomic_DNA"/>
</dbReference>
<dbReference type="SMART" id="SM00448">
    <property type="entry name" value="REC"/>
    <property type="match status" value="1"/>
</dbReference>
<protein>
    <submittedName>
        <fullName evidence="4">Response regulator receiver domain-containing protein</fullName>
    </submittedName>
</protein>
<dbReference type="InterPro" id="IPR050595">
    <property type="entry name" value="Bact_response_regulator"/>
</dbReference>
<dbReference type="PANTHER" id="PTHR44591:SF3">
    <property type="entry name" value="RESPONSE REGULATORY DOMAIN-CONTAINING PROTEIN"/>
    <property type="match status" value="1"/>
</dbReference>
<dbReference type="GO" id="GO:0000160">
    <property type="term" value="P:phosphorelay signal transduction system"/>
    <property type="evidence" value="ECO:0007669"/>
    <property type="project" value="InterPro"/>
</dbReference>
<dbReference type="Proteomes" id="UP000184236">
    <property type="component" value="Unassembled WGS sequence"/>
</dbReference>
<dbReference type="InterPro" id="IPR011006">
    <property type="entry name" value="CheY-like_superfamily"/>
</dbReference>
<gene>
    <name evidence="4" type="ORF">SAMN05444408_1152</name>
</gene>
<dbReference type="OrthoDB" id="9789181at2"/>
<dbReference type="RefSeq" id="WP_072885827.1">
    <property type="nucleotide sequence ID" value="NZ_FQVO01000015.1"/>
</dbReference>
<name>A0A1M5ASL0_9FLAO</name>
<evidence type="ECO:0000256" key="1">
    <source>
        <dbReference type="ARBA" id="ARBA00022553"/>
    </source>
</evidence>
<evidence type="ECO:0000313" key="5">
    <source>
        <dbReference type="Proteomes" id="UP000184236"/>
    </source>
</evidence>
<dbReference type="STRING" id="1302685.SAMN05444408_1152"/>
<dbReference type="AlphaFoldDB" id="A0A1M5ASL0"/>
<feature type="domain" description="Response regulatory" evidence="3">
    <location>
        <begin position="5"/>
        <end position="119"/>
    </location>
</feature>
<dbReference type="Pfam" id="PF00072">
    <property type="entry name" value="Response_reg"/>
    <property type="match status" value="1"/>
</dbReference>
<proteinExistence type="predicted"/>
<keyword evidence="5" id="KW-1185">Reference proteome</keyword>
<reference evidence="5" key="1">
    <citation type="submission" date="2016-11" db="EMBL/GenBank/DDBJ databases">
        <authorList>
            <person name="Varghese N."/>
            <person name="Submissions S."/>
        </authorList>
    </citation>
    <scope>NUCLEOTIDE SEQUENCE [LARGE SCALE GENOMIC DNA]</scope>
    <source>
        <strain evidence="5">DSM 26898</strain>
    </source>
</reference>
<dbReference type="PROSITE" id="PS50110">
    <property type="entry name" value="RESPONSE_REGULATORY"/>
    <property type="match status" value="1"/>
</dbReference>
<accession>A0A1M5ASL0</accession>
<sequence length="123" mass="13768">MKDIKIIVCDDNQDNMDILKILLELGGYSVITENDSTLLMQRIKEECPDILILDLWMPNLCGDEIIKIIRSDVNLKELPIIVVSASQDGENVAIGTGADYYLGKPFDIDMLIKIIKTISTTLL</sequence>